<feature type="domain" description="DUF2341" evidence="1">
    <location>
        <begin position="59"/>
        <end position="120"/>
    </location>
</feature>
<reference evidence="3" key="1">
    <citation type="submission" date="2017-09" db="EMBL/GenBank/DDBJ databases">
        <title>Depth-based differentiation of microbial function through sediment-hosted aquifers and enrichment of novel symbionts in the deep terrestrial subsurface.</title>
        <authorList>
            <person name="Probst A.J."/>
            <person name="Ladd B."/>
            <person name="Jarett J.K."/>
            <person name="Geller-Mcgrath D.E."/>
            <person name="Sieber C.M.K."/>
            <person name="Emerson J.B."/>
            <person name="Anantharaman K."/>
            <person name="Thomas B.C."/>
            <person name="Malmstrom R."/>
            <person name="Stieglmeier M."/>
            <person name="Klingl A."/>
            <person name="Woyke T."/>
            <person name="Ryan C.M."/>
            <person name="Banfield J.F."/>
        </authorList>
    </citation>
    <scope>NUCLEOTIDE SEQUENCE [LARGE SCALE GENOMIC DNA]</scope>
</reference>
<dbReference type="Proteomes" id="UP000228497">
    <property type="component" value="Unassembled WGS sequence"/>
</dbReference>
<evidence type="ECO:0000313" key="3">
    <source>
        <dbReference type="Proteomes" id="UP000228497"/>
    </source>
</evidence>
<gene>
    <name evidence="2" type="ORF">COW49_03585</name>
</gene>
<comment type="caution">
    <text evidence="2">The sequence shown here is derived from an EMBL/GenBank/DDBJ whole genome shotgun (WGS) entry which is preliminary data.</text>
</comment>
<dbReference type="InterPro" id="IPR013320">
    <property type="entry name" value="ConA-like_dom_sf"/>
</dbReference>
<sequence>MALLGTWAKRIAITIDHTKVDADLVDFPVCIHLAAAAGISSDDVSAVFDELTSDANRKKIAVTTSDGSSECYVEIEKWDTTNEQAVLHVKVPSVSSSADTTLYIYYDSAQAENTSYVGDTGDAVSQNVWDSYYSFVLHMIRQSDGSVKDSSVNALDWTSNGMDASNNGNDSTTGKSYLTFDGTEYLTGNNSSLTSPGSGGFHLEAVFNTVFDYSADGGILYQDYGTDINNLLSIGCFLDTGYTNKIKYWLRDSSHNAELSYSSTNINNGVNHHVAISRNAINNLDSSLDGTQYSTVTATCGTIYLSSGYAAKIGTTPGSLNYDWRGKILEVRFSKGTGRSSSWNKATYNTLFDTLLTFTAEENVADQPINVPNAL</sequence>
<dbReference type="InterPro" id="IPR018765">
    <property type="entry name" value="DUF2341"/>
</dbReference>
<dbReference type="AlphaFoldDB" id="A0A2M7FBN8"/>
<proteinExistence type="predicted"/>
<name>A0A2M7FBN8_9BACT</name>
<dbReference type="EMBL" id="PFFD01000165">
    <property type="protein sequence ID" value="PIV86760.1"/>
    <property type="molecule type" value="Genomic_DNA"/>
</dbReference>
<feature type="non-terminal residue" evidence="2">
    <location>
        <position position="375"/>
    </location>
</feature>
<protein>
    <recommendedName>
        <fullName evidence="1">DUF2341 domain-containing protein</fullName>
    </recommendedName>
</protein>
<evidence type="ECO:0000259" key="1">
    <source>
        <dbReference type="Pfam" id="PF10102"/>
    </source>
</evidence>
<dbReference type="Pfam" id="PF10102">
    <property type="entry name" value="DUF2341"/>
    <property type="match status" value="1"/>
</dbReference>
<dbReference type="SUPFAM" id="SSF49899">
    <property type="entry name" value="Concanavalin A-like lectins/glucanases"/>
    <property type="match status" value="1"/>
</dbReference>
<dbReference type="Gene3D" id="2.60.120.200">
    <property type="match status" value="1"/>
</dbReference>
<evidence type="ECO:0000313" key="2">
    <source>
        <dbReference type="EMBL" id="PIV86760.1"/>
    </source>
</evidence>
<accession>A0A2M7FBN8</accession>
<organism evidence="2 3">
    <name type="scientific">Candidatus Kaiserbacteria bacterium CG17_big_fil_post_rev_8_21_14_2_50_51_7</name>
    <dbReference type="NCBI Taxonomy" id="1974613"/>
    <lineage>
        <taxon>Bacteria</taxon>
        <taxon>Candidatus Kaiseribacteriota</taxon>
    </lineage>
</organism>